<dbReference type="Proteomes" id="UP000245412">
    <property type="component" value="Unassembled WGS sequence"/>
</dbReference>
<comment type="caution">
    <text evidence="1">The sequence shown here is derived from an EMBL/GenBank/DDBJ whole genome shotgun (WGS) entry which is preliminary data.</text>
</comment>
<sequence>MEEADAGNVRGMQIPVCCDCWFTRDGKGMPRLIKFQDDQEQIHTVSEIQVLYQEQKRYCGLPSVEYACRIVDGGRQKDVKLMFWPQEQKWSMVISTPPGTVACEQ</sequence>
<gene>
    <name evidence="1" type="ORF">C7383_11466</name>
</gene>
<reference evidence="1 2" key="1">
    <citation type="submission" date="2018-05" db="EMBL/GenBank/DDBJ databases">
        <authorList>
            <person name="Goeker M."/>
            <person name="Huntemann M."/>
            <person name="Clum A."/>
            <person name="Pillay M."/>
            <person name="Palaniappan K."/>
            <person name="Varghese N."/>
            <person name="Mikhailova N."/>
            <person name="Stamatis D."/>
            <person name="Reddy T."/>
            <person name="Daum C."/>
            <person name="Shapiro N."/>
            <person name="Ivanova N."/>
            <person name="Kyrpides N."/>
            <person name="Woyke T."/>
        </authorList>
    </citation>
    <scope>NUCLEOTIDE SEQUENCE [LARGE SCALE GENOMIC DNA]</scope>
    <source>
        <strain evidence="1 2">DSM 26524</strain>
    </source>
</reference>
<organism evidence="1 2">
    <name type="scientific">Murimonas intestini</name>
    <dbReference type="NCBI Taxonomy" id="1337051"/>
    <lineage>
        <taxon>Bacteria</taxon>
        <taxon>Bacillati</taxon>
        <taxon>Bacillota</taxon>
        <taxon>Clostridia</taxon>
        <taxon>Lachnospirales</taxon>
        <taxon>Lachnospiraceae</taxon>
        <taxon>Murimonas</taxon>
    </lineage>
</organism>
<proteinExistence type="predicted"/>
<accession>A0AB73SZX3</accession>
<evidence type="ECO:0000313" key="1">
    <source>
        <dbReference type="EMBL" id="PWJ73098.1"/>
    </source>
</evidence>
<name>A0AB73SZX3_9FIRM</name>
<keyword evidence="2" id="KW-1185">Reference proteome</keyword>
<protein>
    <submittedName>
        <fullName evidence="1">Uncharacterized protein</fullName>
    </submittedName>
</protein>
<dbReference type="EMBL" id="QGGY01000014">
    <property type="protein sequence ID" value="PWJ73098.1"/>
    <property type="molecule type" value="Genomic_DNA"/>
</dbReference>
<dbReference type="AlphaFoldDB" id="A0AB73SZX3"/>
<evidence type="ECO:0000313" key="2">
    <source>
        <dbReference type="Proteomes" id="UP000245412"/>
    </source>
</evidence>